<organism evidence="3 4">
    <name type="scientific">Aplosporella prunicola CBS 121167</name>
    <dbReference type="NCBI Taxonomy" id="1176127"/>
    <lineage>
        <taxon>Eukaryota</taxon>
        <taxon>Fungi</taxon>
        <taxon>Dikarya</taxon>
        <taxon>Ascomycota</taxon>
        <taxon>Pezizomycotina</taxon>
        <taxon>Dothideomycetes</taxon>
        <taxon>Dothideomycetes incertae sedis</taxon>
        <taxon>Botryosphaeriales</taxon>
        <taxon>Aplosporellaceae</taxon>
        <taxon>Aplosporella</taxon>
    </lineage>
</organism>
<feature type="region of interest" description="Disordered" evidence="1">
    <location>
        <begin position="155"/>
        <end position="179"/>
    </location>
</feature>
<evidence type="ECO:0000256" key="1">
    <source>
        <dbReference type="SAM" id="MobiDB-lite"/>
    </source>
</evidence>
<gene>
    <name evidence="3" type="ORF">K452DRAFT_361480</name>
</gene>
<dbReference type="OrthoDB" id="2151417at2759"/>
<dbReference type="GeneID" id="54303932"/>
<feature type="chain" id="PRO_5025397623" description="Small secreted protein" evidence="2">
    <location>
        <begin position="19"/>
        <end position="179"/>
    </location>
</feature>
<dbReference type="RefSeq" id="XP_033393708.1">
    <property type="nucleotide sequence ID" value="XM_033546426.1"/>
</dbReference>
<evidence type="ECO:0000313" key="3">
    <source>
        <dbReference type="EMBL" id="KAF2137995.1"/>
    </source>
</evidence>
<feature type="compositionally biased region" description="Basic and acidic residues" evidence="1">
    <location>
        <begin position="162"/>
        <end position="173"/>
    </location>
</feature>
<protein>
    <recommendedName>
        <fullName evidence="5">Small secreted protein</fullName>
    </recommendedName>
</protein>
<keyword evidence="4" id="KW-1185">Reference proteome</keyword>
<dbReference type="AlphaFoldDB" id="A0A6A6B414"/>
<dbReference type="EMBL" id="ML995498">
    <property type="protein sequence ID" value="KAF2137995.1"/>
    <property type="molecule type" value="Genomic_DNA"/>
</dbReference>
<sequence>MYFSTVTIILGLVASTLAAPTSHTTTNTKRALQSGMKYADFQISDGKAGDALNEALQKFPIDMNNLASVSDSDHEIIKNAREIAESAEADEGGFNDAIDQAGEDSSEGEALQVGKIKNKVLKLALESMDLMIKQAQGDDDGDVQEKLDKEMKKLKTNVQEDQDSKGKTSKAIDFDAGTA</sequence>
<name>A0A6A6B414_9PEZI</name>
<evidence type="ECO:0000256" key="2">
    <source>
        <dbReference type="SAM" id="SignalP"/>
    </source>
</evidence>
<keyword evidence="2" id="KW-0732">Signal</keyword>
<evidence type="ECO:0000313" key="4">
    <source>
        <dbReference type="Proteomes" id="UP000799438"/>
    </source>
</evidence>
<evidence type="ECO:0008006" key="5">
    <source>
        <dbReference type="Google" id="ProtNLM"/>
    </source>
</evidence>
<dbReference type="PANTHER" id="PTHR38849">
    <property type="entry name" value="SMALL SECRETED PROTEIN"/>
    <property type="match status" value="1"/>
</dbReference>
<accession>A0A6A6B414</accession>
<feature type="signal peptide" evidence="2">
    <location>
        <begin position="1"/>
        <end position="18"/>
    </location>
</feature>
<reference evidence="3" key="1">
    <citation type="journal article" date="2020" name="Stud. Mycol.">
        <title>101 Dothideomycetes genomes: a test case for predicting lifestyles and emergence of pathogens.</title>
        <authorList>
            <person name="Haridas S."/>
            <person name="Albert R."/>
            <person name="Binder M."/>
            <person name="Bloem J."/>
            <person name="Labutti K."/>
            <person name="Salamov A."/>
            <person name="Andreopoulos B."/>
            <person name="Baker S."/>
            <person name="Barry K."/>
            <person name="Bills G."/>
            <person name="Bluhm B."/>
            <person name="Cannon C."/>
            <person name="Castanera R."/>
            <person name="Culley D."/>
            <person name="Daum C."/>
            <person name="Ezra D."/>
            <person name="Gonzalez J."/>
            <person name="Henrissat B."/>
            <person name="Kuo A."/>
            <person name="Liang C."/>
            <person name="Lipzen A."/>
            <person name="Lutzoni F."/>
            <person name="Magnuson J."/>
            <person name="Mondo S."/>
            <person name="Nolan M."/>
            <person name="Ohm R."/>
            <person name="Pangilinan J."/>
            <person name="Park H.-J."/>
            <person name="Ramirez L."/>
            <person name="Alfaro M."/>
            <person name="Sun H."/>
            <person name="Tritt A."/>
            <person name="Yoshinaga Y."/>
            <person name="Zwiers L.-H."/>
            <person name="Turgeon B."/>
            <person name="Goodwin S."/>
            <person name="Spatafora J."/>
            <person name="Crous P."/>
            <person name="Grigoriev I."/>
        </authorList>
    </citation>
    <scope>NUCLEOTIDE SEQUENCE</scope>
    <source>
        <strain evidence="3">CBS 121167</strain>
    </source>
</reference>
<dbReference type="Proteomes" id="UP000799438">
    <property type="component" value="Unassembled WGS sequence"/>
</dbReference>
<proteinExistence type="predicted"/>
<dbReference type="PANTHER" id="PTHR38849:SF1">
    <property type="entry name" value="SMALL SECRETED PROTEIN"/>
    <property type="match status" value="1"/>
</dbReference>